<evidence type="ECO:0000313" key="3">
    <source>
        <dbReference type="Proteomes" id="UP000886885"/>
    </source>
</evidence>
<reference evidence="2" key="1">
    <citation type="journal article" date="2020" name="bioRxiv">
        <title>Hybrid origin of Populus tomentosa Carr. identified through genome sequencing and phylogenomic analysis.</title>
        <authorList>
            <person name="An X."/>
            <person name="Gao K."/>
            <person name="Chen Z."/>
            <person name="Li J."/>
            <person name="Yang X."/>
            <person name="Yang X."/>
            <person name="Zhou J."/>
            <person name="Guo T."/>
            <person name="Zhao T."/>
            <person name="Huang S."/>
            <person name="Miao D."/>
            <person name="Khan W.U."/>
            <person name="Rao P."/>
            <person name="Ye M."/>
            <person name="Lei B."/>
            <person name="Liao W."/>
            <person name="Wang J."/>
            <person name="Ji L."/>
            <person name="Li Y."/>
            <person name="Guo B."/>
            <person name="Mustafa N.S."/>
            <person name="Li S."/>
            <person name="Yun Q."/>
            <person name="Keller S.R."/>
            <person name="Mao J."/>
            <person name="Zhang R."/>
            <person name="Strauss S.H."/>
        </authorList>
    </citation>
    <scope>NUCLEOTIDE SEQUENCE</scope>
    <source>
        <strain evidence="2">GM15</strain>
        <tissue evidence="2">Leaf</tissue>
    </source>
</reference>
<dbReference type="EMBL" id="JAAWWB010000028">
    <property type="protein sequence ID" value="KAG6748709.1"/>
    <property type="molecule type" value="Genomic_DNA"/>
</dbReference>
<dbReference type="Proteomes" id="UP000886885">
    <property type="component" value="Chromosome 14D"/>
</dbReference>
<keyword evidence="1" id="KW-1133">Transmembrane helix</keyword>
<proteinExistence type="predicted"/>
<dbReference type="AlphaFoldDB" id="A0A8X7YD29"/>
<organism evidence="2 3">
    <name type="scientific">Populus tomentosa</name>
    <name type="common">Chinese white poplar</name>
    <dbReference type="NCBI Taxonomy" id="118781"/>
    <lineage>
        <taxon>Eukaryota</taxon>
        <taxon>Viridiplantae</taxon>
        <taxon>Streptophyta</taxon>
        <taxon>Embryophyta</taxon>
        <taxon>Tracheophyta</taxon>
        <taxon>Spermatophyta</taxon>
        <taxon>Magnoliopsida</taxon>
        <taxon>eudicotyledons</taxon>
        <taxon>Gunneridae</taxon>
        <taxon>Pentapetalae</taxon>
        <taxon>rosids</taxon>
        <taxon>fabids</taxon>
        <taxon>Malpighiales</taxon>
        <taxon>Salicaceae</taxon>
        <taxon>Saliceae</taxon>
        <taxon>Populus</taxon>
    </lineage>
</organism>
<evidence type="ECO:0000313" key="2">
    <source>
        <dbReference type="EMBL" id="KAG6748709.1"/>
    </source>
</evidence>
<gene>
    <name evidence="2" type="ORF">POTOM_048642</name>
</gene>
<name>A0A8X7YD29_POPTO</name>
<comment type="caution">
    <text evidence="2">The sequence shown here is derived from an EMBL/GenBank/DDBJ whole genome shotgun (WGS) entry which is preliminary data.</text>
</comment>
<dbReference type="PANTHER" id="PTHR36703">
    <property type="entry name" value="TRIACYLGLYCEROL LIPASE-LIKE PROTEIN"/>
    <property type="match status" value="1"/>
</dbReference>
<sequence length="230" mass="26215">MQQLRSRGSSLFGSQLKRKALNSWTAIQDTYFSTMDIFERHKVVFTIGTSVASVATAWAGYSLRHLHDSKVDQRLEGIENAMKKNYHLEHAEFKKLVDPGHSSVAACIATAGTAFFIGVVSCIPNETGSLLIDKWKQVWNVIVVERISSNEQSLKNLGVRYGFGWRGGRRYANKKFRKEQMKLSGQIKPRRWQLLGRIKPRGWQFQFLKKRSPRSIAPENAVKTSEKMAL</sequence>
<protein>
    <submittedName>
        <fullName evidence="2">Uncharacterized protein</fullName>
    </submittedName>
</protein>
<keyword evidence="3" id="KW-1185">Reference proteome</keyword>
<evidence type="ECO:0000256" key="1">
    <source>
        <dbReference type="SAM" id="Phobius"/>
    </source>
</evidence>
<keyword evidence="1" id="KW-0472">Membrane</keyword>
<feature type="transmembrane region" description="Helical" evidence="1">
    <location>
        <begin position="43"/>
        <end position="61"/>
    </location>
</feature>
<accession>A0A8X7YD29</accession>
<feature type="transmembrane region" description="Helical" evidence="1">
    <location>
        <begin position="103"/>
        <end position="124"/>
    </location>
</feature>
<keyword evidence="1" id="KW-0812">Transmembrane</keyword>
<dbReference type="PANTHER" id="PTHR36703:SF1">
    <property type="entry name" value="TRIACYLGLYCEROL LIPASE-LIKE PROTEIN"/>
    <property type="match status" value="1"/>
</dbReference>
<dbReference type="OrthoDB" id="1934526at2759"/>